<dbReference type="PANTHER" id="PTHR46825">
    <property type="entry name" value="D-ALANYL-D-ALANINE-CARBOXYPEPTIDASE/ENDOPEPTIDASE AMPH"/>
    <property type="match status" value="1"/>
</dbReference>
<keyword evidence="3" id="KW-1185">Reference proteome</keyword>
<accession>A0ABW4X0K7</accession>
<dbReference type="Gene3D" id="3.40.710.10">
    <property type="entry name" value="DD-peptidase/beta-lactamase superfamily"/>
    <property type="match status" value="1"/>
</dbReference>
<proteinExistence type="predicted"/>
<evidence type="ECO:0000259" key="1">
    <source>
        <dbReference type="Pfam" id="PF00144"/>
    </source>
</evidence>
<reference evidence="3" key="1">
    <citation type="journal article" date="2019" name="Int. J. Syst. Evol. Microbiol.">
        <title>The Global Catalogue of Microorganisms (GCM) 10K type strain sequencing project: providing services to taxonomists for standard genome sequencing and annotation.</title>
        <authorList>
            <consortium name="The Broad Institute Genomics Platform"/>
            <consortium name="The Broad Institute Genome Sequencing Center for Infectious Disease"/>
            <person name="Wu L."/>
            <person name="Ma J."/>
        </authorList>
    </citation>
    <scope>NUCLEOTIDE SEQUENCE [LARGE SCALE GENOMIC DNA]</scope>
    <source>
        <strain evidence="3">JCM 16545</strain>
    </source>
</reference>
<dbReference type="SUPFAM" id="SSF56601">
    <property type="entry name" value="beta-lactamase/transpeptidase-like"/>
    <property type="match status" value="1"/>
</dbReference>
<dbReference type="RefSeq" id="WP_262910550.1">
    <property type="nucleotide sequence ID" value="NZ_JAJJWI010000047.1"/>
</dbReference>
<evidence type="ECO:0000313" key="2">
    <source>
        <dbReference type="EMBL" id="MFD2068156.1"/>
    </source>
</evidence>
<dbReference type="InterPro" id="IPR012338">
    <property type="entry name" value="Beta-lactam/transpept-like"/>
</dbReference>
<protein>
    <submittedName>
        <fullName evidence="2">Serine hydrolase domain-containing protein</fullName>
        <ecNumber evidence="2">3.-.-.-</ecNumber>
    </submittedName>
</protein>
<comment type="caution">
    <text evidence="2">The sequence shown here is derived from an EMBL/GenBank/DDBJ whole genome shotgun (WGS) entry which is preliminary data.</text>
</comment>
<evidence type="ECO:0000313" key="3">
    <source>
        <dbReference type="Proteomes" id="UP001597369"/>
    </source>
</evidence>
<gene>
    <name evidence="2" type="ORF">ACFSKU_14780</name>
</gene>
<dbReference type="PANTHER" id="PTHR46825:SF9">
    <property type="entry name" value="BETA-LACTAMASE-RELATED DOMAIN-CONTAINING PROTEIN"/>
    <property type="match status" value="1"/>
</dbReference>
<dbReference type="EC" id="3.-.-.-" evidence="2"/>
<dbReference type="PROSITE" id="PS51257">
    <property type="entry name" value="PROKAR_LIPOPROTEIN"/>
    <property type="match status" value="1"/>
</dbReference>
<dbReference type="Proteomes" id="UP001597369">
    <property type="component" value="Unassembled WGS sequence"/>
</dbReference>
<dbReference type="Pfam" id="PF00144">
    <property type="entry name" value="Beta-lactamase"/>
    <property type="match status" value="1"/>
</dbReference>
<organism evidence="2 3">
    <name type="scientific">Pontibacter silvestris</name>
    <dbReference type="NCBI Taxonomy" id="2305183"/>
    <lineage>
        <taxon>Bacteria</taxon>
        <taxon>Pseudomonadati</taxon>
        <taxon>Bacteroidota</taxon>
        <taxon>Cytophagia</taxon>
        <taxon>Cytophagales</taxon>
        <taxon>Hymenobacteraceae</taxon>
        <taxon>Pontibacter</taxon>
    </lineage>
</organism>
<dbReference type="GO" id="GO:0016787">
    <property type="term" value="F:hydrolase activity"/>
    <property type="evidence" value="ECO:0007669"/>
    <property type="project" value="UniProtKB-KW"/>
</dbReference>
<sequence length="366" mass="41081">MKHLLILVLLYLFTISCFGQVKVANKRVDAFVKDKMKTLGIPGMAVAVVKNGEILKLSGYGVANLEWNNKVTPHSNFQIASSTKLLTSTLLLKAMYDGKINLDDHVGKFLDSIPEDWHQLQVKHLISHSSGLREYSGDMYSSTATVVNALKDSTLEYKPGMDQHYAQLDFMLLGYILEGIYGKPFTKLLKDEVTIPLNMLDGGFDMEQKVGQFMRTSLIKEKAATYYDLDGKIQAYKFIYPQYTYTAGGYFASISDMANWAVGLDKEILFTKEFSHDYIYGWDSIGNKESEFTRVGWAYEDDGGALFAGHSGGPGLGDIIRFPKQGFTFIVLTNDGEMLPNFARAIASFYIEGLTPNLEIKKFERQ</sequence>
<feature type="domain" description="Beta-lactamase-related" evidence="1">
    <location>
        <begin position="28"/>
        <end position="340"/>
    </location>
</feature>
<dbReference type="InterPro" id="IPR001466">
    <property type="entry name" value="Beta-lactam-related"/>
</dbReference>
<keyword evidence="2" id="KW-0378">Hydrolase</keyword>
<dbReference type="EMBL" id="JBHUHV010000047">
    <property type="protein sequence ID" value="MFD2068156.1"/>
    <property type="molecule type" value="Genomic_DNA"/>
</dbReference>
<name>A0ABW4X0K7_9BACT</name>
<dbReference type="InterPro" id="IPR050491">
    <property type="entry name" value="AmpC-like"/>
</dbReference>